<evidence type="ECO:0000256" key="9">
    <source>
        <dbReference type="ARBA" id="ARBA00022833"/>
    </source>
</evidence>
<proteinExistence type="inferred from homology"/>
<dbReference type="FunFam" id="3.60.21.10:FF:000034">
    <property type="entry name" value="Fe(3+)-Zn(2+) purple acid phosphatase"/>
    <property type="match status" value="1"/>
</dbReference>
<evidence type="ECO:0000256" key="3">
    <source>
        <dbReference type="ARBA" id="ARBA00001962"/>
    </source>
</evidence>
<dbReference type="GO" id="GO:0003993">
    <property type="term" value="F:acid phosphatase activity"/>
    <property type="evidence" value="ECO:0007669"/>
    <property type="project" value="UniProtKB-EC"/>
</dbReference>
<protein>
    <recommendedName>
        <fullName evidence="5">acid phosphatase</fullName>
        <ecNumber evidence="5">3.1.3.2</ecNumber>
    </recommendedName>
</protein>
<evidence type="ECO:0000256" key="2">
    <source>
        <dbReference type="ARBA" id="ARBA00001947"/>
    </source>
</evidence>
<feature type="domain" description="Purple acid phosphatase C-terminal" evidence="13">
    <location>
        <begin position="203"/>
        <end position="261"/>
    </location>
</feature>
<name>A0A2P2JN66_RHIMU</name>
<dbReference type="EMBL" id="GGEC01014425">
    <property type="protein sequence ID" value="MBW94908.1"/>
    <property type="molecule type" value="Transcribed_RNA"/>
</dbReference>
<evidence type="ECO:0000256" key="11">
    <source>
        <dbReference type="ARBA" id="ARBA00023180"/>
    </source>
</evidence>
<accession>A0A2P2JN66</accession>
<comment type="similarity">
    <text evidence="4">Belongs to the metallophosphoesterase superfamily. Purple acid phosphatase family.</text>
</comment>
<evidence type="ECO:0000313" key="14">
    <source>
        <dbReference type="EMBL" id="MBW94908.1"/>
    </source>
</evidence>
<keyword evidence="8" id="KW-0378">Hydrolase</keyword>
<keyword evidence="10" id="KW-0408">Iron</keyword>
<dbReference type="AlphaFoldDB" id="A0A2P2JN66"/>
<dbReference type="InterPro" id="IPR039331">
    <property type="entry name" value="PAPs-like"/>
</dbReference>
<dbReference type="Gene3D" id="3.60.21.10">
    <property type="match status" value="1"/>
</dbReference>
<comment type="cofactor">
    <cofactor evidence="2">
        <name>Zn(2+)</name>
        <dbReference type="ChEBI" id="CHEBI:29105"/>
    </cofactor>
</comment>
<dbReference type="Pfam" id="PF00149">
    <property type="entry name" value="Metallophos"/>
    <property type="match status" value="1"/>
</dbReference>
<evidence type="ECO:0000256" key="6">
    <source>
        <dbReference type="ARBA" id="ARBA00022723"/>
    </source>
</evidence>
<dbReference type="PANTHER" id="PTHR22953:SF55">
    <property type="entry name" value="BIFUNCTIONAL PURPLE ACID PHOSPHATASE 26"/>
    <property type="match status" value="1"/>
</dbReference>
<reference evidence="14" key="1">
    <citation type="submission" date="2018-02" db="EMBL/GenBank/DDBJ databases">
        <title>Rhizophora mucronata_Transcriptome.</title>
        <authorList>
            <person name="Meera S.P."/>
            <person name="Sreeshan A."/>
            <person name="Augustine A."/>
        </authorList>
    </citation>
    <scope>NUCLEOTIDE SEQUENCE</scope>
    <source>
        <tissue evidence="14">Leaf</tissue>
    </source>
</reference>
<dbReference type="PANTHER" id="PTHR22953">
    <property type="entry name" value="ACID PHOSPHATASE RELATED"/>
    <property type="match status" value="1"/>
</dbReference>
<dbReference type="Pfam" id="PF14008">
    <property type="entry name" value="Metallophos_C"/>
    <property type="match status" value="1"/>
</dbReference>
<keyword evidence="7" id="KW-0732">Signal</keyword>
<comment type="cofactor">
    <cofactor evidence="3">
        <name>Fe cation</name>
        <dbReference type="ChEBI" id="CHEBI:24875"/>
    </cofactor>
</comment>
<evidence type="ECO:0000256" key="10">
    <source>
        <dbReference type="ARBA" id="ARBA00023004"/>
    </source>
</evidence>
<evidence type="ECO:0000256" key="8">
    <source>
        <dbReference type="ARBA" id="ARBA00022801"/>
    </source>
</evidence>
<keyword evidence="11" id="KW-0325">Glycoprotein</keyword>
<keyword evidence="9" id="KW-0862">Zinc</keyword>
<dbReference type="CDD" id="cd00839">
    <property type="entry name" value="MPP_PAPs"/>
    <property type="match status" value="1"/>
</dbReference>
<organism evidence="14">
    <name type="scientific">Rhizophora mucronata</name>
    <name type="common">Asiatic mangrove</name>
    <dbReference type="NCBI Taxonomy" id="61149"/>
    <lineage>
        <taxon>Eukaryota</taxon>
        <taxon>Viridiplantae</taxon>
        <taxon>Streptophyta</taxon>
        <taxon>Embryophyta</taxon>
        <taxon>Tracheophyta</taxon>
        <taxon>Spermatophyta</taxon>
        <taxon>Magnoliopsida</taxon>
        <taxon>eudicotyledons</taxon>
        <taxon>Gunneridae</taxon>
        <taxon>Pentapetalae</taxon>
        <taxon>rosids</taxon>
        <taxon>fabids</taxon>
        <taxon>Malpighiales</taxon>
        <taxon>Rhizophoraceae</taxon>
        <taxon>Rhizophora</taxon>
    </lineage>
</organism>
<dbReference type="InterPro" id="IPR025733">
    <property type="entry name" value="PAPs_C"/>
</dbReference>
<dbReference type="SUPFAM" id="SSF56300">
    <property type="entry name" value="Metallo-dependent phosphatases"/>
    <property type="match status" value="1"/>
</dbReference>
<dbReference type="InterPro" id="IPR041792">
    <property type="entry name" value="MPP_PAP"/>
</dbReference>
<evidence type="ECO:0000256" key="7">
    <source>
        <dbReference type="ARBA" id="ARBA00022729"/>
    </source>
</evidence>
<dbReference type="EC" id="3.1.3.2" evidence="5"/>
<feature type="domain" description="Calcineurin-like phosphoesterase" evidence="12">
    <location>
        <begin position="4"/>
        <end position="177"/>
    </location>
</feature>
<sequence length="299" mass="35072">MQSGADAVLFVGDLSYADRYQYNDVGRRWDSWGRFIERSAAYQPWIWSAGNHEIEYMPYMGEVLPFKSYLNRYPTPYLASKSTSPLWYAIRCASAHIIVLSSYSSFVKYTPQWMWLREELKNVYREKTPWLIVLMHVPVYNTNEAHFMEGESMRVVLEELFIRYKVDVVFAGHVHAYERSYRISNIHYNVSSGYRYPIPDKSAPVYITIGDGGNQEGLAGKFRHPQPDYSAFREASYGHSTLEIKNRTHAFYHWNRNDDGKKVPTDAFILHNQYWASNLRRRKLKKYHLTSVIGWVASS</sequence>
<dbReference type="InterPro" id="IPR004843">
    <property type="entry name" value="Calcineurin-like_PHP"/>
</dbReference>
<evidence type="ECO:0000259" key="12">
    <source>
        <dbReference type="Pfam" id="PF00149"/>
    </source>
</evidence>
<dbReference type="GO" id="GO:0046872">
    <property type="term" value="F:metal ion binding"/>
    <property type="evidence" value="ECO:0007669"/>
    <property type="project" value="UniProtKB-KW"/>
</dbReference>
<evidence type="ECO:0000256" key="5">
    <source>
        <dbReference type="ARBA" id="ARBA00012646"/>
    </source>
</evidence>
<comment type="catalytic activity">
    <reaction evidence="1">
        <text>a phosphate monoester + H2O = an alcohol + phosphate</text>
        <dbReference type="Rhea" id="RHEA:15017"/>
        <dbReference type="ChEBI" id="CHEBI:15377"/>
        <dbReference type="ChEBI" id="CHEBI:30879"/>
        <dbReference type="ChEBI" id="CHEBI:43474"/>
        <dbReference type="ChEBI" id="CHEBI:67140"/>
        <dbReference type="EC" id="3.1.3.2"/>
    </reaction>
</comment>
<keyword evidence="6" id="KW-0479">Metal-binding</keyword>
<evidence type="ECO:0000259" key="13">
    <source>
        <dbReference type="Pfam" id="PF14008"/>
    </source>
</evidence>
<evidence type="ECO:0000256" key="4">
    <source>
        <dbReference type="ARBA" id="ARBA00008723"/>
    </source>
</evidence>
<evidence type="ECO:0000256" key="1">
    <source>
        <dbReference type="ARBA" id="ARBA00000032"/>
    </source>
</evidence>
<dbReference type="InterPro" id="IPR029052">
    <property type="entry name" value="Metallo-depent_PP-like"/>
</dbReference>